<feature type="domain" description="AB hydrolase-1" evidence="1">
    <location>
        <begin position="54"/>
        <end position="236"/>
    </location>
</feature>
<organism evidence="3 4">
    <name type="scientific">Nonomuraea jabiensis</name>
    <dbReference type="NCBI Taxonomy" id="882448"/>
    <lineage>
        <taxon>Bacteria</taxon>
        <taxon>Bacillati</taxon>
        <taxon>Actinomycetota</taxon>
        <taxon>Actinomycetes</taxon>
        <taxon>Streptosporangiales</taxon>
        <taxon>Streptosporangiaceae</taxon>
        <taxon>Nonomuraea</taxon>
    </lineage>
</organism>
<feature type="domain" description="Peptidase S33 tripeptidyl aminopeptidase-like C-terminal" evidence="2">
    <location>
        <begin position="365"/>
        <end position="412"/>
    </location>
</feature>
<dbReference type="GO" id="GO:0016020">
    <property type="term" value="C:membrane"/>
    <property type="evidence" value="ECO:0007669"/>
    <property type="project" value="TreeGrafter"/>
</dbReference>
<comment type="caution">
    <text evidence="3">The sequence shown here is derived from an EMBL/GenBank/DDBJ whole genome shotgun (WGS) entry which is preliminary data.</text>
</comment>
<dbReference type="InterPro" id="IPR013595">
    <property type="entry name" value="Pept_S33_TAP-like_C"/>
</dbReference>
<gene>
    <name evidence="3" type="ORF">HD596_000161</name>
</gene>
<evidence type="ECO:0000259" key="1">
    <source>
        <dbReference type="Pfam" id="PF00561"/>
    </source>
</evidence>
<dbReference type="RefSeq" id="WP_185067402.1">
    <property type="nucleotide sequence ID" value="NZ_JACHMB010000001.1"/>
</dbReference>
<dbReference type="Pfam" id="PF08386">
    <property type="entry name" value="Abhydrolase_4"/>
    <property type="match status" value="1"/>
</dbReference>
<dbReference type="Pfam" id="PF00561">
    <property type="entry name" value="Abhydrolase_1"/>
    <property type="match status" value="1"/>
</dbReference>
<sequence>MRLRVHPHVMVSGDGGHGVPCEIGTLEVPQVRSRPGSRTIELAFARFPGRGPGPALIYLEGGPGASGLSTWRELPGRYLPFLEYGDVVVFDQRGTGASRPCLESPFTMDLPLDRVIDRAEFLAESVAKAEATAAFWRERGADLDGYTTEESADDVADLMSALGYETFRTIGGSYGSHLSLSVIRRHGHRLDRSVLYAIEGPDDTYKLPSATDRHLARLAAMAAGAPELDGRVPDLPGLMERVFDRLAKTPAEVDGVVIGEFDVRYLTVSGLGQPSFLRRLPGLFLAMEGGDFTPWAGHVRRLRTGRAEALMPLVMDGASGATAARLDRIAAEAAASPFGDLMNLPFPGVAAAVGGPDLGDGFRAPVRSDVPALLVNGTLDGRTPETNALAVLEGLANGHLILVENAAHEFARDQVWAALSEFMGGRTPELSRARLGFEFVPDPREL</sequence>
<dbReference type="InterPro" id="IPR029058">
    <property type="entry name" value="AB_hydrolase_fold"/>
</dbReference>
<evidence type="ECO:0000313" key="3">
    <source>
        <dbReference type="EMBL" id="MBB5773405.1"/>
    </source>
</evidence>
<dbReference type="SUPFAM" id="SSF53474">
    <property type="entry name" value="alpha/beta-Hydrolases"/>
    <property type="match status" value="1"/>
</dbReference>
<proteinExistence type="predicted"/>
<accession>A0A7W9FXJ0</accession>
<dbReference type="InterPro" id="IPR000073">
    <property type="entry name" value="AB_hydrolase_1"/>
</dbReference>
<evidence type="ECO:0000313" key="4">
    <source>
        <dbReference type="Proteomes" id="UP000579153"/>
    </source>
</evidence>
<dbReference type="Proteomes" id="UP000579153">
    <property type="component" value="Unassembled WGS sequence"/>
</dbReference>
<reference evidence="3 4" key="1">
    <citation type="submission" date="2020-08" db="EMBL/GenBank/DDBJ databases">
        <title>Sequencing the genomes of 1000 actinobacteria strains.</title>
        <authorList>
            <person name="Klenk H.-P."/>
        </authorList>
    </citation>
    <scope>NUCLEOTIDE SEQUENCE [LARGE SCALE GENOMIC DNA]</scope>
    <source>
        <strain evidence="3 4">DSM 45507</strain>
    </source>
</reference>
<keyword evidence="4" id="KW-1185">Reference proteome</keyword>
<dbReference type="PANTHER" id="PTHR43798">
    <property type="entry name" value="MONOACYLGLYCEROL LIPASE"/>
    <property type="match status" value="1"/>
</dbReference>
<dbReference type="Gene3D" id="3.40.50.1820">
    <property type="entry name" value="alpha/beta hydrolase"/>
    <property type="match status" value="1"/>
</dbReference>
<protein>
    <submittedName>
        <fullName evidence="3">Pimeloyl-ACP methyl ester carboxylesterase</fullName>
    </submittedName>
</protein>
<dbReference type="GO" id="GO:0003824">
    <property type="term" value="F:catalytic activity"/>
    <property type="evidence" value="ECO:0007669"/>
    <property type="project" value="UniProtKB-ARBA"/>
</dbReference>
<evidence type="ECO:0000259" key="2">
    <source>
        <dbReference type="Pfam" id="PF08386"/>
    </source>
</evidence>
<dbReference type="PANTHER" id="PTHR43798:SF27">
    <property type="entry name" value="HYDROLASE ALPHA_BETA HYDROLASE FOLD FAMILY"/>
    <property type="match status" value="1"/>
</dbReference>
<dbReference type="EMBL" id="JACHMB010000001">
    <property type="protein sequence ID" value="MBB5773405.1"/>
    <property type="molecule type" value="Genomic_DNA"/>
</dbReference>
<name>A0A7W9FXJ0_9ACTN</name>
<dbReference type="AlphaFoldDB" id="A0A7W9FXJ0"/>
<dbReference type="InterPro" id="IPR050266">
    <property type="entry name" value="AB_hydrolase_sf"/>
</dbReference>